<reference evidence="4" key="1">
    <citation type="journal article" date="2019" name="Int. J. Syst. Evol. Microbiol.">
        <title>The Global Catalogue of Microorganisms (GCM) 10K type strain sequencing project: providing services to taxonomists for standard genome sequencing and annotation.</title>
        <authorList>
            <consortium name="The Broad Institute Genomics Platform"/>
            <consortium name="The Broad Institute Genome Sequencing Center for Infectious Disease"/>
            <person name="Wu L."/>
            <person name="Ma J."/>
        </authorList>
    </citation>
    <scope>NUCLEOTIDE SEQUENCE [LARGE SCALE GENOMIC DNA]</scope>
    <source>
        <strain evidence="4">JCM 11882</strain>
    </source>
</reference>
<dbReference type="SUPFAM" id="SSF101478">
    <property type="entry name" value="ADP-ribosylglycohydrolase"/>
    <property type="match status" value="1"/>
</dbReference>
<dbReference type="RefSeq" id="WP_344992298.1">
    <property type="nucleotide sequence ID" value="NZ_BAABCD010000019.1"/>
</dbReference>
<evidence type="ECO:0000256" key="2">
    <source>
        <dbReference type="ARBA" id="ARBA00022801"/>
    </source>
</evidence>
<comment type="caution">
    <text evidence="3">The sequence shown here is derived from an EMBL/GenBank/DDBJ whole genome shotgun (WGS) entry which is preliminary data.</text>
</comment>
<dbReference type="InterPro" id="IPR036705">
    <property type="entry name" value="Ribosyl_crysJ1_sf"/>
</dbReference>
<accession>A0ABV9PNI6</accession>
<dbReference type="PANTHER" id="PTHR16222">
    <property type="entry name" value="ADP-RIBOSYLGLYCOHYDROLASE"/>
    <property type="match status" value="1"/>
</dbReference>
<keyword evidence="2" id="KW-0378">Hydrolase</keyword>
<dbReference type="Gene3D" id="1.10.4080.10">
    <property type="entry name" value="ADP-ribosylation/Crystallin J1"/>
    <property type="match status" value="1"/>
</dbReference>
<keyword evidence="4" id="KW-1185">Reference proteome</keyword>
<protein>
    <submittedName>
        <fullName evidence="3">ADP-ribosylglycohydrolase family protein</fullName>
    </submittedName>
</protein>
<comment type="similarity">
    <text evidence="1">Belongs to the ADP-ribosylglycohydrolase family.</text>
</comment>
<organism evidence="3 4">
    <name type="scientific">Dietzia aurantiaca</name>
    <dbReference type="NCBI Taxonomy" id="983873"/>
    <lineage>
        <taxon>Bacteria</taxon>
        <taxon>Bacillati</taxon>
        <taxon>Actinomycetota</taxon>
        <taxon>Actinomycetes</taxon>
        <taxon>Mycobacteriales</taxon>
        <taxon>Dietziaceae</taxon>
        <taxon>Dietzia</taxon>
    </lineage>
</organism>
<name>A0ABV9PNI6_9ACTN</name>
<proteinExistence type="inferred from homology"/>
<sequence length="332" mass="34311">MTTGDKTTGEDQAALRDRVAGVMIGTAVGDALGAGYEFGSAPLGPGGPDMIGGGLGGFAPGQWTDDTTMAWCVLDAASRGDGLLAEGTLTTIARHFRRWYDSGPSDIGNQTRAVLRAAGSEPTAAAVREAAVDFSARHERSAGNGSLMRTAPVALAHLGDREAIVRAATEVSALTHADPSAGHACVLWSLAIDRAVREQVFDIRSGLAFLDDDEARSIWASRIEEAEQEPPSRFTPNGWVVTALQAAWSSIHHTSVSADDPGRHAAESLATAIAIGDDTDTVAAIAGGLLGARWGATAFPTRWREMIHGYPGLTGDELAVLAISTAGLGSGG</sequence>
<dbReference type="PANTHER" id="PTHR16222:SF24">
    <property type="entry name" value="ADP-RIBOSYLHYDROLASE ARH3"/>
    <property type="match status" value="1"/>
</dbReference>
<dbReference type="Proteomes" id="UP001595836">
    <property type="component" value="Unassembled WGS sequence"/>
</dbReference>
<dbReference type="EMBL" id="JBHSHP010000018">
    <property type="protein sequence ID" value="MFC4754417.1"/>
    <property type="molecule type" value="Genomic_DNA"/>
</dbReference>
<evidence type="ECO:0000256" key="1">
    <source>
        <dbReference type="ARBA" id="ARBA00010702"/>
    </source>
</evidence>
<dbReference type="InterPro" id="IPR005502">
    <property type="entry name" value="Ribosyl_crysJ1"/>
</dbReference>
<dbReference type="Pfam" id="PF03747">
    <property type="entry name" value="ADP_ribosyl_GH"/>
    <property type="match status" value="1"/>
</dbReference>
<gene>
    <name evidence="3" type="ORF">ACFO7U_06450</name>
</gene>
<evidence type="ECO:0000313" key="3">
    <source>
        <dbReference type="EMBL" id="MFC4754417.1"/>
    </source>
</evidence>
<evidence type="ECO:0000313" key="4">
    <source>
        <dbReference type="Proteomes" id="UP001595836"/>
    </source>
</evidence>
<dbReference type="InterPro" id="IPR050792">
    <property type="entry name" value="ADP-ribosylglycohydrolase"/>
</dbReference>